<dbReference type="RefSeq" id="WP_166855851.1">
    <property type="nucleotide sequence ID" value="NZ_JAAQOM010000001.1"/>
</dbReference>
<dbReference type="EMBL" id="JAAQOM010000001">
    <property type="protein sequence ID" value="NIA52373.1"/>
    <property type="molecule type" value="Genomic_DNA"/>
</dbReference>
<dbReference type="InterPro" id="IPR036237">
    <property type="entry name" value="Xyl_isomerase-like_sf"/>
</dbReference>
<evidence type="ECO:0000313" key="4">
    <source>
        <dbReference type="EMBL" id="NIA52373.1"/>
    </source>
</evidence>
<dbReference type="InterPro" id="IPR013022">
    <property type="entry name" value="Xyl_isomerase-like_TIM-brl"/>
</dbReference>
<keyword evidence="5" id="KW-1185">Reference proteome</keyword>
<evidence type="ECO:0000256" key="2">
    <source>
        <dbReference type="PIRNR" id="PIRNR006241"/>
    </source>
</evidence>
<evidence type="ECO:0000256" key="1">
    <source>
        <dbReference type="ARBA" id="ARBA00023235"/>
    </source>
</evidence>
<name>A0ABX0P572_9BURK</name>
<dbReference type="PIRSF" id="PIRSF006241">
    <property type="entry name" value="HyI"/>
    <property type="match status" value="1"/>
</dbReference>
<feature type="domain" description="Xylose isomerase-like TIM barrel" evidence="3">
    <location>
        <begin position="22"/>
        <end position="243"/>
    </location>
</feature>
<evidence type="ECO:0000259" key="3">
    <source>
        <dbReference type="Pfam" id="PF01261"/>
    </source>
</evidence>
<gene>
    <name evidence="4" type="ORF">HAV22_01725</name>
</gene>
<comment type="caution">
    <text evidence="4">The sequence shown here is derived from an EMBL/GenBank/DDBJ whole genome shotgun (WGS) entry which is preliminary data.</text>
</comment>
<accession>A0ABX0P572</accession>
<dbReference type="InterPro" id="IPR050417">
    <property type="entry name" value="Sugar_Epim/Isomerase"/>
</dbReference>
<sequence>MTFAACIEWMFTKGNDDLASRVRAAHAAGVPGVEFHLWREKDLDAIERALNDTGVRLVSFCVEPRCSLVDPADRDKVLAAIADAIPVAQRFKGAGMVVASGFTRPDVPEQEQFDAAVSVLRRAAEMAHAAGTVVWLEPVYMLLHGQRMFVDTIGRGLDIVAAVDSPGLRLLADVYHAAQTKEDLASAIGARMRYVGHVQVADTPGRHEPGTGTIAWPAVMDVLRSKGYDGPIGLEYFPSVDDAESLALTRRALGLA</sequence>
<dbReference type="PANTHER" id="PTHR43489">
    <property type="entry name" value="ISOMERASE"/>
    <property type="match status" value="1"/>
</dbReference>
<evidence type="ECO:0000313" key="5">
    <source>
        <dbReference type="Proteomes" id="UP000716322"/>
    </source>
</evidence>
<organism evidence="4 5">
    <name type="scientific">Telluria antibiotica</name>
    <dbReference type="NCBI Taxonomy" id="2717319"/>
    <lineage>
        <taxon>Bacteria</taxon>
        <taxon>Pseudomonadati</taxon>
        <taxon>Pseudomonadota</taxon>
        <taxon>Betaproteobacteria</taxon>
        <taxon>Burkholderiales</taxon>
        <taxon>Oxalobacteraceae</taxon>
        <taxon>Telluria group</taxon>
        <taxon>Telluria</taxon>
    </lineage>
</organism>
<dbReference type="Pfam" id="PF01261">
    <property type="entry name" value="AP_endonuc_2"/>
    <property type="match status" value="1"/>
</dbReference>
<proteinExistence type="inferred from homology"/>
<keyword evidence="1 2" id="KW-0413">Isomerase</keyword>
<protein>
    <submittedName>
        <fullName evidence="4">TIM barrel protein</fullName>
    </submittedName>
</protein>
<dbReference type="SUPFAM" id="SSF51658">
    <property type="entry name" value="Xylose isomerase-like"/>
    <property type="match status" value="1"/>
</dbReference>
<dbReference type="Gene3D" id="3.20.20.150">
    <property type="entry name" value="Divalent-metal-dependent TIM barrel enzymes"/>
    <property type="match status" value="1"/>
</dbReference>
<comment type="similarity">
    <text evidence="2">Belongs to the hyi family.</text>
</comment>
<dbReference type="InterPro" id="IPR026040">
    <property type="entry name" value="HyI-like"/>
</dbReference>
<reference evidence="4 5" key="1">
    <citation type="submission" date="2020-03" db="EMBL/GenBank/DDBJ databases">
        <title>Genome sequence of strain Massilia sp. TW-1.</title>
        <authorList>
            <person name="Chaudhary D.K."/>
        </authorList>
    </citation>
    <scope>NUCLEOTIDE SEQUENCE [LARGE SCALE GENOMIC DNA]</scope>
    <source>
        <strain evidence="4 5">TW-1</strain>
    </source>
</reference>
<dbReference type="Proteomes" id="UP000716322">
    <property type="component" value="Unassembled WGS sequence"/>
</dbReference>